<keyword evidence="1" id="KW-0732">Signal</keyword>
<feature type="signal peptide" evidence="1">
    <location>
        <begin position="1"/>
        <end position="20"/>
    </location>
</feature>
<keyword evidence="3" id="KW-1185">Reference proteome</keyword>
<evidence type="ECO:0000313" key="3">
    <source>
        <dbReference type="Proteomes" id="UP001069090"/>
    </source>
</evidence>
<dbReference type="Proteomes" id="UP001069090">
    <property type="component" value="Unassembled WGS sequence"/>
</dbReference>
<dbReference type="InterPro" id="IPR019110">
    <property type="entry name" value="Uncharacterised_RAQPRD"/>
</dbReference>
<accession>A0A9J6RPV9</accession>
<dbReference type="RefSeq" id="WP_268905263.1">
    <property type="nucleotide sequence ID" value="NZ_JAPTGG010000016.1"/>
</dbReference>
<dbReference type="Pfam" id="PF09686">
    <property type="entry name" value="Plasmid_RAQPRD"/>
    <property type="match status" value="1"/>
</dbReference>
<dbReference type="EMBL" id="JAPTGG010000016">
    <property type="protein sequence ID" value="MCZ0866750.1"/>
    <property type="molecule type" value="Genomic_DNA"/>
</dbReference>
<dbReference type="NCBIfam" id="TIGR01690">
    <property type="entry name" value="ICE_RAQPRD"/>
    <property type="match status" value="1"/>
</dbReference>
<comment type="caution">
    <text evidence="2">The sequence shown here is derived from an EMBL/GenBank/DDBJ whole genome shotgun (WGS) entry which is preliminary data.</text>
</comment>
<reference evidence="2 3" key="1">
    <citation type="submission" date="2022-12" db="EMBL/GenBank/DDBJ databases">
        <title>Dasania phycosphaerae sp. nov., isolated from particulate material of the south coast of Korea.</title>
        <authorList>
            <person name="Jiang Y."/>
        </authorList>
    </citation>
    <scope>NUCLEOTIDE SEQUENCE [LARGE SCALE GENOMIC DNA]</scope>
    <source>
        <strain evidence="2 3">GY-19</strain>
    </source>
</reference>
<dbReference type="AlphaFoldDB" id="A0A9J6RPV9"/>
<name>A0A9J6RPV9_9GAMM</name>
<evidence type="ECO:0000256" key="1">
    <source>
        <dbReference type="SAM" id="SignalP"/>
    </source>
</evidence>
<protein>
    <submittedName>
        <fullName evidence="2">RAQPRD family integrative conjugative element protein</fullName>
    </submittedName>
</protein>
<feature type="chain" id="PRO_5039913081" evidence="1">
    <location>
        <begin position="21"/>
        <end position="96"/>
    </location>
</feature>
<proteinExistence type="predicted"/>
<sequence>MRTPVIFTLILALLSAPTYAITDQERSVLQRLNTELGTITHIINEAEQAANQRDRRQVDYQRLSDDLQKIQQGILDAINAERREPRSLPPVDGDYR</sequence>
<gene>
    <name evidence="2" type="ORF">O0V09_16175</name>
</gene>
<evidence type="ECO:0000313" key="2">
    <source>
        <dbReference type="EMBL" id="MCZ0866750.1"/>
    </source>
</evidence>
<organism evidence="2 3">
    <name type="scientific">Dasania phycosphaerae</name>
    <dbReference type="NCBI Taxonomy" id="2950436"/>
    <lineage>
        <taxon>Bacteria</taxon>
        <taxon>Pseudomonadati</taxon>
        <taxon>Pseudomonadota</taxon>
        <taxon>Gammaproteobacteria</taxon>
        <taxon>Cellvibrionales</taxon>
        <taxon>Spongiibacteraceae</taxon>
        <taxon>Dasania</taxon>
    </lineage>
</organism>